<evidence type="ECO:0000313" key="2">
    <source>
        <dbReference type="Proteomes" id="UP000322080"/>
    </source>
</evidence>
<reference evidence="1 2" key="1">
    <citation type="submission" date="2019-08" db="EMBL/GenBank/DDBJ databases">
        <title>Identification of a novel species of the genus Boseongicola.</title>
        <authorList>
            <person name="Zhang X.-Q."/>
        </authorList>
    </citation>
    <scope>NUCLEOTIDE SEQUENCE [LARGE SCALE GENOMIC DNA]</scope>
    <source>
        <strain evidence="1 2">HY14</strain>
    </source>
</reference>
<dbReference type="AlphaFoldDB" id="A0A5D0RQG6"/>
<dbReference type="Proteomes" id="UP000322080">
    <property type="component" value="Unassembled WGS sequence"/>
</dbReference>
<name>A0A5D0RQG6_9RHOB</name>
<proteinExistence type="predicted"/>
<organism evidence="1 2">
    <name type="scientific">Maritimibacter fusiformis</name>
    <dbReference type="NCBI Taxonomy" id="2603819"/>
    <lineage>
        <taxon>Bacteria</taxon>
        <taxon>Pseudomonadati</taxon>
        <taxon>Pseudomonadota</taxon>
        <taxon>Alphaproteobacteria</taxon>
        <taxon>Rhodobacterales</taxon>
        <taxon>Roseobacteraceae</taxon>
        <taxon>Maritimibacter</taxon>
    </lineage>
</organism>
<sequence>MGGQCNSDRWRPAPRQGDLVRAALTLLAAFLLAGCFAAGDAPLLDSREATTQLPARFALAGLDARGQIETGSSELAGGLPALLKVGLADGEYRIESQGAGARPEDLQGFRLYPLDGGWLGVELRTGDTAPAYYYTILRLADDTVELAVPSRIGDLGKDLEAAGIAHEKVLGCCSFDDPAALRRALTLATGKADALDMVRYRVVTDAETVARLDKLALALAKQERAAEAARAEEKAAPEAGGSIGPISDLATQVLASPWARTDGDYRVMRVEFYRAVILQFSVKPDRSVCTFLIAFRDRRDGDVNKGLDRGCDGTLERIQLVGGEAETRPPTRAERDEIAPVLAALPALFDAVDDFATYTPRAQLALLPDPEVIGRNRALLQDMADAATASALRPVPDPERRGSSDVILKIWVGGGRDDGGFEVFFLARTGAGNRLYDCYWGSDGPEGEWSMIDDDCDAIPESASERGRIRVLNAAGNEKAVQGMLLDVARFARVANERF</sequence>
<protein>
    <submittedName>
        <fullName evidence="1">Uncharacterized protein</fullName>
    </submittedName>
</protein>
<gene>
    <name evidence="1" type="ORF">FVF75_01610</name>
</gene>
<comment type="caution">
    <text evidence="1">The sequence shown here is derived from an EMBL/GenBank/DDBJ whole genome shotgun (WGS) entry which is preliminary data.</text>
</comment>
<dbReference type="EMBL" id="VSIY01000003">
    <property type="protein sequence ID" value="TYB82908.1"/>
    <property type="molecule type" value="Genomic_DNA"/>
</dbReference>
<dbReference type="RefSeq" id="WP_148375998.1">
    <property type="nucleotide sequence ID" value="NZ_VSIY01000003.1"/>
</dbReference>
<keyword evidence="2" id="KW-1185">Reference proteome</keyword>
<accession>A0A5D0RQG6</accession>
<evidence type="ECO:0000313" key="1">
    <source>
        <dbReference type="EMBL" id="TYB82908.1"/>
    </source>
</evidence>